<evidence type="ECO:0000256" key="1">
    <source>
        <dbReference type="SAM" id="MobiDB-lite"/>
    </source>
</evidence>
<name>A0ABQ7H798_DUNSA</name>
<evidence type="ECO:0000313" key="2">
    <source>
        <dbReference type="EMBL" id="KAF5842721.1"/>
    </source>
</evidence>
<keyword evidence="3" id="KW-1185">Reference proteome</keyword>
<evidence type="ECO:0000313" key="3">
    <source>
        <dbReference type="Proteomes" id="UP000815325"/>
    </source>
</evidence>
<reference evidence="2" key="1">
    <citation type="submission" date="2017-08" db="EMBL/GenBank/DDBJ databases">
        <authorList>
            <person name="Polle J.E."/>
            <person name="Barry K."/>
            <person name="Cushman J."/>
            <person name="Schmutz J."/>
            <person name="Tran D."/>
            <person name="Hathwaick L.T."/>
            <person name="Yim W.C."/>
            <person name="Jenkins J."/>
            <person name="Mckie-Krisberg Z.M."/>
            <person name="Prochnik S."/>
            <person name="Lindquist E."/>
            <person name="Dockter R.B."/>
            <person name="Adam C."/>
            <person name="Molina H."/>
            <person name="Bunkerborg J."/>
            <person name="Jin E."/>
            <person name="Buchheim M."/>
            <person name="Magnuson J."/>
        </authorList>
    </citation>
    <scope>NUCLEOTIDE SEQUENCE</scope>
    <source>
        <strain evidence="2">CCAP 19/18</strain>
    </source>
</reference>
<feature type="compositionally biased region" description="Polar residues" evidence="1">
    <location>
        <begin position="31"/>
        <end position="40"/>
    </location>
</feature>
<dbReference type="EMBL" id="MU069456">
    <property type="protein sequence ID" value="KAF5842721.1"/>
    <property type="molecule type" value="Genomic_DNA"/>
</dbReference>
<dbReference type="PANTHER" id="PTHR47215">
    <property type="match status" value="1"/>
</dbReference>
<protein>
    <recommendedName>
        <fullName evidence="4">FAD-binding FR-type domain-containing protein</fullName>
    </recommendedName>
</protein>
<feature type="region of interest" description="Disordered" evidence="1">
    <location>
        <begin position="31"/>
        <end position="53"/>
    </location>
</feature>
<sequence>MRAKTMNYAAMGSQPSPINAGMVPSCSGRCNSRPVASSSRPHVLMMGGGKKQAGMRHRMSVSTSAVSDEEDLIQFPERMRWYETKFCADDAPDWNSATFLRSEDVAPGLRNVVVLAEVSRERVPLRNAYKSPGQKATVRLIDGQEYQLAVSSPPPSQFLNKKPLFIARGDLFAYEVKSASGPKEPTSVQAEVHMLVGEREAPDIFKLQEENTPVEVGPFLGNGLDFKGSGILAIFRFPTLVMFVSGKGIATARALLEATDESYGLNLASRKQVKVYYKTPNEASACYRDLYPKWSALAAEPHGCDLDVVQTRQSFGRAFDDDDTLAYSPEYTAAIILTGGDPEEEAEAREVCKEAEITTICADSEEAAELKHLDSTASNFKRYMGNK</sequence>
<comment type="caution">
    <text evidence="2">The sequence shown here is derived from an EMBL/GenBank/DDBJ whole genome shotgun (WGS) entry which is preliminary data.</text>
</comment>
<proteinExistence type="predicted"/>
<gene>
    <name evidence="2" type="ORF">DUNSADRAFT_5488</name>
</gene>
<accession>A0ABQ7H798</accession>
<dbReference type="PANTHER" id="PTHR47215:SF3">
    <property type="entry name" value="FAD-BINDING FR-TYPE DOMAIN-CONTAINING PROTEIN"/>
    <property type="match status" value="1"/>
</dbReference>
<evidence type="ECO:0008006" key="4">
    <source>
        <dbReference type="Google" id="ProtNLM"/>
    </source>
</evidence>
<dbReference type="Proteomes" id="UP000815325">
    <property type="component" value="Unassembled WGS sequence"/>
</dbReference>
<organism evidence="2 3">
    <name type="scientific">Dunaliella salina</name>
    <name type="common">Green alga</name>
    <name type="synonym">Protococcus salinus</name>
    <dbReference type="NCBI Taxonomy" id="3046"/>
    <lineage>
        <taxon>Eukaryota</taxon>
        <taxon>Viridiplantae</taxon>
        <taxon>Chlorophyta</taxon>
        <taxon>core chlorophytes</taxon>
        <taxon>Chlorophyceae</taxon>
        <taxon>CS clade</taxon>
        <taxon>Chlamydomonadales</taxon>
        <taxon>Dunaliellaceae</taxon>
        <taxon>Dunaliella</taxon>
    </lineage>
</organism>